<keyword evidence="5" id="KW-0631">Potassium channel</keyword>
<dbReference type="InterPro" id="IPR003938">
    <property type="entry name" value="K_chnl_volt-dep_EAG/ELK/ERG"/>
</dbReference>
<evidence type="ECO:0000256" key="7">
    <source>
        <dbReference type="ARBA" id="ARBA00022958"/>
    </source>
</evidence>
<dbReference type="AlphaFoldDB" id="A0A7S3QLN6"/>
<dbReference type="InterPro" id="IPR000595">
    <property type="entry name" value="cNMP-bd_dom"/>
</dbReference>
<dbReference type="GO" id="GO:0005249">
    <property type="term" value="F:voltage-gated potassium channel activity"/>
    <property type="evidence" value="ECO:0007669"/>
    <property type="project" value="InterPro"/>
</dbReference>
<gene>
    <name evidence="15" type="ORF">DTER00134_LOCUS1561</name>
</gene>
<dbReference type="PROSITE" id="PS50042">
    <property type="entry name" value="CNMP_BINDING_3"/>
    <property type="match status" value="1"/>
</dbReference>
<dbReference type="Pfam" id="PF00027">
    <property type="entry name" value="cNMP_binding"/>
    <property type="match status" value="1"/>
</dbReference>
<dbReference type="EMBL" id="HBIP01003523">
    <property type="protein sequence ID" value="CAE0486522.1"/>
    <property type="molecule type" value="Transcribed_RNA"/>
</dbReference>
<name>A0A7S3QLN6_DUNTE</name>
<dbReference type="SUPFAM" id="SSF51206">
    <property type="entry name" value="cAMP-binding domain-like"/>
    <property type="match status" value="1"/>
</dbReference>
<feature type="transmembrane region" description="Helical" evidence="13">
    <location>
        <begin position="317"/>
        <end position="340"/>
    </location>
</feature>
<dbReference type="GO" id="GO:0005886">
    <property type="term" value="C:plasma membrane"/>
    <property type="evidence" value="ECO:0007669"/>
    <property type="project" value="TreeGrafter"/>
</dbReference>
<protein>
    <recommendedName>
        <fullName evidence="14">Cyclic nucleotide-binding domain-containing protein</fullName>
    </recommendedName>
</protein>
<keyword evidence="8 13" id="KW-1133">Transmembrane helix</keyword>
<dbReference type="PANTHER" id="PTHR10217:SF435">
    <property type="entry name" value="POTASSIUM VOLTAGE-GATED CHANNEL PROTEIN EAG"/>
    <property type="match status" value="1"/>
</dbReference>
<evidence type="ECO:0000256" key="1">
    <source>
        <dbReference type="ARBA" id="ARBA00004141"/>
    </source>
</evidence>
<dbReference type="InterPro" id="IPR050818">
    <property type="entry name" value="KCNH_animal-type"/>
</dbReference>
<evidence type="ECO:0000256" key="12">
    <source>
        <dbReference type="SAM" id="MobiDB-lite"/>
    </source>
</evidence>
<dbReference type="Gene3D" id="1.10.287.630">
    <property type="entry name" value="Helix hairpin bin"/>
    <property type="match status" value="1"/>
</dbReference>
<evidence type="ECO:0000256" key="6">
    <source>
        <dbReference type="ARBA" id="ARBA00022882"/>
    </source>
</evidence>
<keyword evidence="9" id="KW-0406">Ion transport</keyword>
<feature type="region of interest" description="Disordered" evidence="12">
    <location>
        <begin position="615"/>
        <end position="642"/>
    </location>
</feature>
<feature type="compositionally biased region" description="Basic and acidic residues" evidence="12">
    <location>
        <begin position="567"/>
        <end position="581"/>
    </location>
</feature>
<keyword evidence="7" id="KW-0630">Potassium</keyword>
<evidence type="ECO:0000256" key="2">
    <source>
        <dbReference type="ARBA" id="ARBA00022448"/>
    </source>
</evidence>
<feature type="transmembrane region" description="Helical" evidence="13">
    <location>
        <begin position="244"/>
        <end position="265"/>
    </location>
</feature>
<keyword evidence="4 13" id="KW-0812">Transmembrane</keyword>
<feature type="region of interest" description="Disordered" evidence="12">
    <location>
        <begin position="1"/>
        <end position="23"/>
    </location>
</feature>
<comment type="subcellular location">
    <subcellularLocation>
        <location evidence="1">Membrane</location>
        <topology evidence="1">Multi-pass membrane protein</topology>
    </subcellularLocation>
</comment>
<organism evidence="15">
    <name type="scientific">Dunaliella tertiolecta</name>
    <name type="common">Green alga</name>
    <dbReference type="NCBI Taxonomy" id="3047"/>
    <lineage>
        <taxon>Eukaryota</taxon>
        <taxon>Viridiplantae</taxon>
        <taxon>Chlorophyta</taxon>
        <taxon>core chlorophytes</taxon>
        <taxon>Chlorophyceae</taxon>
        <taxon>CS clade</taxon>
        <taxon>Chlamydomonadales</taxon>
        <taxon>Dunaliellaceae</taxon>
        <taxon>Dunaliella</taxon>
    </lineage>
</organism>
<evidence type="ECO:0000256" key="8">
    <source>
        <dbReference type="ARBA" id="ARBA00022989"/>
    </source>
</evidence>
<evidence type="ECO:0000256" key="3">
    <source>
        <dbReference type="ARBA" id="ARBA00022538"/>
    </source>
</evidence>
<keyword evidence="11" id="KW-0407">Ion channel</keyword>
<evidence type="ECO:0000256" key="10">
    <source>
        <dbReference type="ARBA" id="ARBA00023136"/>
    </source>
</evidence>
<proteinExistence type="predicted"/>
<dbReference type="CDD" id="cd00038">
    <property type="entry name" value="CAP_ED"/>
    <property type="match status" value="1"/>
</dbReference>
<dbReference type="GO" id="GO:0034702">
    <property type="term" value="C:monoatomic ion channel complex"/>
    <property type="evidence" value="ECO:0007669"/>
    <property type="project" value="UniProtKB-KW"/>
</dbReference>
<evidence type="ECO:0000313" key="15">
    <source>
        <dbReference type="EMBL" id="CAE0486522.1"/>
    </source>
</evidence>
<evidence type="ECO:0000256" key="4">
    <source>
        <dbReference type="ARBA" id="ARBA00022692"/>
    </source>
</evidence>
<evidence type="ECO:0000256" key="11">
    <source>
        <dbReference type="ARBA" id="ARBA00023303"/>
    </source>
</evidence>
<feature type="transmembrane region" description="Helical" evidence="13">
    <location>
        <begin position="145"/>
        <end position="163"/>
    </location>
</feature>
<dbReference type="SMART" id="SM00100">
    <property type="entry name" value="cNMP"/>
    <property type="match status" value="1"/>
</dbReference>
<dbReference type="SUPFAM" id="SSF81324">
    <property type="entry name" value="Voltage-gated potassium channels"/>
    <property type="match status" value="1"/>
</dbReference>
<dbReference type="Gene3D" id="2.60.120.10">
    <property type="entry name" value="Jelly Rolls"/>
    <property type="match status" value="1"/>
</dbReference>
<feature type="transmembrane region" description="Helical" evidence="13">
    <location>
        <begin position="105"/>
        <end position="125"/>
    </location>
</feature>
<feature type="region of interest" description="Disordered" evidence="12">
    <location>
        <begin position="567"/>
        <end position="591"/>
    </location>
</feature>
<keyword evidence="3" id="KW-0633">Potassium transport</keyword>
<dbReference type="InterPro" id="IPR018490">
    <property type="entry name" value="cNMP-bd_dom_sf"/>
</dbReference>
<evidence type="ECO:0000256" key="9">
    <source>
        <dbReference type="ARBA" id="ARBA00023065"/>
    </source>
</evidence>
<keyword evidence="6" id="KW-0851">Voltage-gated channel</keyword>
<accession>A0A7S3QLN6</accession>
<sequence length="764" mass="85104">MASKEDAGNVREKSETSTDEKAKGPKAVNFAAFDEVQDYQGVIKSSKVIEDKRVSSFQSFTGKGTAASRAASRRRRFWRKVKMRLNPRYWVHVANKRLPIIHPDAWYRIAWDCFVLILVLWNAILVPYQVGFSTPRPDILTPLNYGIDILFAMDICFNYRTAYYDRTASLVRDGGRIFRHYSVTWFPIDLIATIPYEGLVIISPAELTETEDRLIELLRLPRLLRLARLLRFFDRLRGANYVRMVKLTLAMGFVAHWVTCAWRFVYEMTKVESHEWTYDQLGDNSAEITYFLQGYLQGFLTVIGNDIGPANDVERGFAIFVVVGGACFYAIVIGNMSVLVNSMNPTASRHKFKKDMVANTVRYLDIPADTQKRINQYFEYLTTYCHPGPEAISLLNQLPVSMFHDITNWMFFDIVNKVPLFEGCENAFIAQLVMRLKLGVFLPGEDIFHIGDVGHEMYFITKGHVAVMNVNKEMLALLGEGGFFGELALLATARRTAQCTALASCDLACLKAHDLVAAMRGFPETAAKVRQRAMVRMNQLQAAGKIHAEMQRVHEAPEYLKKLNPDAAREAEAKAAERERMGLGPGGGSKLDEQKLQHLQQQLQLQEAQKQAIGAWQERGDTAQQGAPPAGAMEGEETGEVSLQGEGTTVAGEQGAGLGLHADSADAAKPGIGDKYFGGAARMVVGLKSARARAKNKLQLGMEVGEEGGGRPPDGEGADVDFGGPQEWTRNTLALVVQVRQKCARKVGKEPLLRRCALKRCSCL</sequence>
<dbReference type="Gene3D" id="1.10.287.70">
    <property type="match status" value="1"/>
</dbReference>
<dbReference type="Pfam" id="PF00520">
    <property type="entry name" value="Ion_trans"/>
    <property type="match status" value="1"/>
</dbReference>
<dbReference type="InterPro" id="IPR014710">
    <property type="entry name" value="RmlC-like_jellyroll"/>
</dbReference>
<feature type="domain" description="Cyclic nucleotide-binding" evidence="14">
    <location>
        <begin position="420"/>
        <end position="510"/>
    </location>
</feature>
<dbReference type="PANTHER" id="PTHR10217">
    <property type="entry name" value="VOLTAGE AND LIGAND GATED POTASSIUM CHANNEL"/>
    <property type="match status" value="1"/>
</dbReference>
<evidence type="ECO:0000256" key="13">
    <source>
        <dbReference type="SAM" id="Phobius"/>
    </source>
</evidence>
<dbReference type="GO" id="GO:0042391">
    <property type="term" value="P:regulation of membrane potential"/>
    <property type="evidence" value="ECO:0007669"/>
    <property type="project" value="TreeGrafter"/>
</dbReference>
<reference evidence="15" key="1">
    <citation type="submission" date="2021-01" db="EMBL/GenBank/DDBJ databases">
        <authorList>
            <person name="Corre E."/>
            <person name="Pelletier E."/>
            <person name="Niang G."/>
            <person name="Scheremetjew M."/>
            <person name="Finn R."/>
            <person name="Kale V."/>
            <person name="Holt S."/>
            <person name="Cochrane G."/>
            <person name="Meng A."/>
            <person name="Brown T."/>
            <person name="Cohen L."/>
        </authorList>
    </citation>
    <scope>NUCLEOTIDE SEQUENCE</scope>
    <source>
        <strain evidence="15">CCMP1320</strain>
    </source>
</reference>
<keyword evidence="10 13" id="KW-0472">Membrane</keyword>
<evidence type="ECO:0000259" key="14">
    <source>
        <dbReference type="PROSITE" id="PS50042"/>
    </source>
</evidence>
<dbReference type="InterPro" id="IPR005821">
    <property type="entry name" value="Ion_trans_dom"/>
</dbReference>
<evidence type="ECO:0000256" key="5">
    <source>
        <dbReference type="ARBA" id="ARBA00022826"/>
    </source>
</evidence>
<dbReference type="PRINTS" id="PR01463">
    <property type="entry name" value="EAGCHANLFMLY"/>
</dbReference>
<keyword evidence="2" id="KW-0813">Transport</keyword>